<dbReference type="EMBL" id="OU015567">
    <property type="protein sequence ID" value="CAG5110092.1"/>
    <property type="molecule type" value="Genomic_DNA"/>
</dbReference>
<evidence type="ECO:0000313" key="2">
    <source>
        <dbReference type="Proteomes" id="UP001158576"/>
    </source>
</evidence>
<proteinExistence type="predicted"/>
<reference evidence="1 2" key="1">
    <citation type="submission" date="2021-04" db="EMBL/GenBank/DDBJ databases">
        <authorList>
            <person name="Bliznina A."/>
        </authorList>
    </citation>
    <scope>NUCLEOTIDE SEQUENCE [LARGE SCALE GENOMIC DNA]</scope>
</reference>
<dbReference type="Proteomes" id="UP001158576">
    <property type="component" value="Chromosome 2"/>
</dbReference>
<gene>
    <name evidence="1" type="ORF">OKIOD_LOCUS13297</name>
</gene>
<keyword evidence="2" id="KW-1185">Reference proteome</keyword>
<sequence>MVRIVVSGKNNCHGFTKCELLAELVRADNPNFTVEKKSCSPESWSQLVNSVCKKNRFTWAESPLVYRELADTGGRADLIGNYSDFAEYANLYYGKNLKMSSEMIKKITQENQVSAEESEKRERQRVNEERPLRIAIFNADSKFAYQFCNFLIAENFHQEKLKNGLGITLIGETCEGLALELFDTADGKLKMVHCGRILDDVKIKEDELEFAVIFDKEEGDGTDGILGWLGKNKDHYVNIANSLKNHSRCKVLLSSVYPTVVAAILDSEGFKGTIIASASDLQNSIRAMIARESEGKISTNQVKNIKVFGSTSASEAYVGVNSIQLDDIDSSINGPSGFRRVLRPIIYKKQFLENFESAIASKKLGILARTKGLVETLKVFIDNDEEKILSLVQPTPDLPDEYAELDLSMRFFAVPGSFKQGKFEVSKMELQKEDKEKIRKISAKLMLFETLIDTPTEERLDILNEFYSKC</sequence>
<name>A0ABN7SXM5_OIKDI</name>
<evidence type="ECO:0000313" key="1">
    <source>
        <dbReference type="EMBL" id="CAG5110092.1"/>
    </source>
</evidence>
<accession>A0ABN7SXM5</accession>
<protein>
    <submittedName>
        <fullName evidence="1">Oidioi.mRNA.OKI2018_I69.chr2.g4532.t1.cds</fullName>
    </submittedName>
</protein>
<organism evidence="1 2">
    <name type="scientific">Oikopleura dioica</name>
    <name type="common">Tunicate</name>
    <dbReference type="NCBI Taxonomy" id="34765"/>
    <lineage>
        <taxon>Eukaryota</taxon>
        <taxon>Metazoa</taxon>
        <taxon>Chordata</taxon>
        <taxon>Tunicata</taxon>
        <taxon>Appendicularia</taxon>
        <taxon>Copelata</taxon>
        <taxon>Oikopleuridae</taxon>
        <taxon>Oikopleura</taxon>
    </lineage>
</organism>